<dbReference type="Proteomes" id="UP000790787">
    <property type="component" value="Chromosome 12"/>
</dbReference>
<accession>A0AC58SE83</accession>
<reference evidence="1" key="1">
    <citation type="journal article" date="2014" name="Nat. Commun.">
        <title>The tobacco genome sequence and its comparison with those of tomato and potato.</title>
        <authorList>
            <person name="Sierro N."/>
            <person name="Battey J.N."/>
            <person name="Ouadi S."/>
            <person name="Bakaher N."/>
            <person name="Bovet L."/>
            <person name="Willig A."/>
            <person name="Goepfert S."/>
            <person name="Peitsch M.C."/>
            <person name="Ivanov N.V."/>
        </authorList>
    </citation>
    <scope>NUCLEOTIDE SEQUENCE [LARGE SCALE GENOMIC DNA]</scope>
</reference>
<sequence>MPISDYGLNIRDGVYRYYIKRGPCQPIGQVFPKTNIGNIIPQFIPTWFKGPYSQWLEYSIKGDVTFRLCCYLFKNELESRGNIGDAFTKDGFRVWNKGMKIFKVHVDDINSIYHTCFNRMLDLKNQRQLIQSSFDKQSEKVKSDYRMRLTASIDAERFLLRSGFPFRRHDVKNLNIKVAFLNLWNGIEIGI</sequence>
<dbReference type="RefSeq" id="XP_075083283.1">
    <property type="nucleotide sequence ID" value="XM_075227182.1"/>
</dbReference>
<name>A0AC58SE83_TOBAC</name>
<protein>
    <submittedName>
        <fullName evidence="2">Uncharacterized protein LOC142167031</fullName>
    </submittedName>
</protein>
<reference evidence="2" key="2">
    <citation type="submission" date="2025-08" db="UniProtKB">
        <authorList>
            <consortium name="RefSeq"/>
        </authorList>
    </citation>
    <scope>IDENTIFICATION</scope>
    <source>
        <tissue evidence="2">Leaf</tissue>
    </source>
</reference>
<gene>
    <name evidence="2" type="primary">LOC142167031</name>
</gene>
<keyword evidence="1" id="KW-1185">Reference proteome</keyword>
<proteinExistence type="predicted"/>
<organism evidence="1 2">
    <name type="scientific">Nicotiana tabacum</name>
    <name type="common">Common tobacco</name>
    <dbReference type="NCBI Taxonomy" id="4097"/>
    <lineage>
        <taxon>Eukaryota</taxon>
        <taxon>Viridiplantae</taxon>
        <taxon>Streptophyta</taxon>
        <taxon>Embryophyta</taxon>
        <taxon>Tracheophyta</taxon>
        <taxon>Spermatophyta</taxon>
        <taxon>Magnoliopsida</taxon>
        <taxon>eudicotyledons</taxon>
        <taxon>Gunneridae</taxon>
        <taxon>Pentapetalae</taxon>
        <taxon>asterids</taxon>
        <taxon>lamiids</taxon>
        <taxon>Solanales</taxon>
        <taxon>Solanaceae</taxon>
        <taxon>Nicotianoideae</taxon>
        <taxon>Nicotianeae</taxon>
        <taxon>Nicotiana</taxon>
    </lineage>
</organism>
<evidence type="ECO:0000313" key="1">
    <source>
        <dbReference type="Proteomes" id="UP000790787"/>
    </source>
</evidence>
<evidence type="ECO:0000313" key="2">
    <source>
        <dbReference type="RefSeq" id="XP_075083283.1"/>
    </source>
</evidence>